<name>A0A7D9IFC4_PARCT</name>
<keyword evidence="2" id="KW-1185">Reference proteome</keyword>
<reference evidence="1" key="1">
    <citation type="submission" date="2020-04" db="EMBL/GenBank/DDBJ databases">
        <authorList>
            <person name="Alioto T."/>
            <person name="Alioto T."/>
            <person name="Gomez Garrido J."/>
        </authorList>
    </citation>
    <scope>NUCLEOTIDE SEQUENCE</scope>
    <source>
        <strain evidence="1">A484AB</strain>
    </source>
</reference>
<protein>
    <submittedName>
        <fullName evidence="1">Uncharacterized protein</fullName>
    </submittedName>
</protein>
<organism evidence="1 2">
    <name type="scientific">Paramuricea clavata</name>
    <name type="common">Red gorgonian</name>
    <name type="synonym">Violescent sea-whip</name>
    <dbReference type="NCBI Taxonomy" id="317549"/>
    <lineage>
        <taxon>Eukaryota</taxon>
        <taxon>Metazoa</taxon>
        <taxon>Cnidaria</taxon>
        <taxon>Anthozoa</taxon>
        <taxon>Octocorallia</taxon>
        <taxon>Malacalcyonacea</taxon>
        <taxon>Plexauridae</taxon>
        <taxon>Paramuricea</taxon>
    </lineage>
</organism>
<dbReference type="Proteomes" id="UP001152795">
    <property type="component" value="Unassembled WGS sequence"/>
</dbReference>
<evidence type="ECO:0000313" key="2">
    <source>
        <dbReference type="Proteomes" id="UP001152795"/>
    </source>
</evidence>
<dbReference type="OrthoDB" id="10254947at2759"/>
<gene>
    <name evidence="1" type="ORF">PACLA_8A014552</name>
</gene>
<comment type="caution">
    <text evidence="1">The sequence shown here is derived from an EMBL/GenBank/DDBJ whole genome shotgun (WGS) entry which is preliminary data.</text>
</comment>
<evidence type="ECO:0000313" key="1">
    <source>
        <dbReference type="EMBL" id="CAB4007511.1"/>
    </source>
</evidence>
<dbReference type="EMBL" id="CACRXK020005816">
    <property type="protein sequence ID" value="CAB4007511.1"/>
    <property type="molecule type" value="Genomic_DNA"/>
</dbReference>
<accession>A0A7D9IFC4</accession>
<dbReference type="AlphaFoldDB" id="A0A7D9IFC4"/>
<sequence length="115" mass="13369">MYDHITLCLKELYWLPVSKELYLRDTVVVFKCIKGAANTTFPSRRSISGRITRQSKYIPEYRTVIGKKSHLFVENRHGIPFVLHSNKLVPAEVPNTTGHWLEGTVIRKILRFKLT</sequence>
<proteinExistence type="predicted"/>